<dbReference type="EMBL" id="CP011267">
    <property type="protein sequence ID" value="AKG91728.1"/>
    <property type="molecule type" value="Genomic_DNA"/>
</dbReference>
<reference evidence="1 2" key="1">
    <citation type="submission" date="2015-04" db="EMBL/GenBank/DDBJ databases">
        <title>The complete genome sequence of the hyperthermophilic, obligate iron-reducing archaeon Geoglobus ahangari strain 234T.</title>
        <authorList>
            <person name="Manzella M.P."/>
            <person name="Holmes D.E."/>
            <person name="Rocheleau J.M."/>
            <person name="Chung A."/>
            <person name="Reguera G."/>
            <person name="Kashefi K."/>
        </authorList>
    </citation>
    <scope>NUCLEOTIDE SEQUENCE [LARGE SCALE GENOMIC DNA]</scope>
    <source>
        <strain evidence="1 2">234</strain>
    </source>
</reference>
<dbReference type="KEGG" id="gah:GAH_00946"/>
<evidence type="ECO:0000313" key="2">
    <source>
        <dbReference type="Proteomes" id="UP000034723"/>
    </source>
</evidence>
<keyword evidence="2" id="KW-1185">Reference proteome</keyword>
<name>A0A0F7IFA1_9EURY</name>
<dbReference type="PATRIC" id="fig|113653.22.peg.945"/>
<dbReference type="RefSeq" id="WP_048094982.1">
    <property type="nucleotide sequence ID" value="NZ_CP011267.1"/>
</dbReference>
<dbReference type="InterPro" id="IPR036519">
    <property type="entry name" value="UPF0058_sf"/>
</dbReference>
<dbReference type="InParanoid" id="A0A0F7IFA1"/>
<dbReference type="AlphaFoldDB" id="A0A0F7IFA1"/>
<dbReference type="Proteomes" id="UP000034723">
    <property type="component" value="Chromosome"/>
</dbReference>
<dbReference type="Gene3D" id="1.20.1270.110">
    <property type="entry name" value="Uncharacterised protein family UPF0058"/>
    <property type="match status" value="1"/>
</dbReference>
<gene>
    <name evidence="1" type="ORF">GAH_00946</name>
</gene>
<dbReference type="OrthoDB" id="177623at2157"/>
<protein>
    <submittedName>
        <fullName evidence="1">Putative metal-binding protein</fullName>
    </submittedName>
</protein>
<proteinExistence type="predicted"/>
<dbReference type="InterPro" id="IPR002753">
    <property type="entry name" value="UPF0058"/>
</dbReference>
<dbReference type="Pfam" id="PF01893">
    <property type="entry name" value="UPF0058"/>
    <property type="match status" value="1"/>
</dbReference>
<evidence type="ECO:0000313" key="1">
    <source>
        <dbReference type="EMBL" id="AKG91728.1"/>
    </source>
</evidence>
<accession>A0A0F7IFA1</accession>
<sequence length="91" mass="10597">MHKEELVFLHLTLFHVKRFLEEAGLTNGYFKEYEDLGVQPVHIHKSKNDHKKAIFLLCRGLNELLSEKDHGDLLANPRLREVISLVEVQAH</sequence>
<dbReference type="HOGENOM" id="CLU_167318_1_0_2"/>
<dbReference type="PANTHER" id="PTHR42203">
    <property type="entry name" value="UPF0058 PROTEIN MJ1205"/>
    <property type="match status" value="1"/>
</dbReference>
<organism evidence="1 2">
    <name type="scientific">Geoglobus ahangari</name>
    <dbReference type="NCBI Taxonomy" id="113653"/>
    <lineage>
        <taxon>Archaea</taxon>
        <taxon>Methanobacteriati</taxon>
        <taxon>Methanobacteriota</taxon>
        <taxon>Archaeoglobi</taxon>
        <taxon>Archaeoglobales</taxon>
        <taxon>Archaeoglobaceae</taxon>
        <taxon>Geoglobus</taxon>
    </lineage>
</organism>
<dbReference type="SUPFAM" id="SSF140371">
    <property type="entry name" value="Vng1086c-like"/>
    <property type="match status" value="1"/>
</dbReference>
<dbReference type="GeneID" id="24803524"/>
<dbReference type="PANTHER" id="PTHR42203:SF2">
    <property type="entry name" value="UPF0058 PROTEIN MJ1205"/>
    <property type="match status" value="1"/>
</dbReference>
<dbReference type="STRING" id="113653.GAH_00946"/>